<feature type="compositionally biased region" description="Acidic residues" evidence="1">
    <location>
        <begin position="98"/>
        <end position="107"/>
    </location>
</feature>
<evidence type="ECO:0000256" key="1">
    <source>
        <dbReference type="SAM" id="MobiDB-lite"/>
    </source>
</evidence>
<evidence type="ECO:0000313" key="3">
    <source>
        <dbReference type="Proteomes" id="UP001219525"/>
    </source>
</evidence>
<dbReference type="EMBL" id="JARJCW010000034">
    <property type="protein sequence ID" value="KAJ7208378.1"/>
    <property type="molecule type" value="Genomic_DNA"/>
</dbReference>
<feature type="non-terminal residue" evidence="2">
    <location>
        <position position="228"/>
    </location>
</feature>
<gene>
    <name evidence="2" type="ORF">GGX14DRAFT_323364</name>
</gene>
<comment type="caution">
    <text evidence="2">The sequence shown here is derived from an EMBL/GenBank/DDBJ whole genome shotgun (WGS) entry which is preliminary data.</text>
</comment>
<feature type="non-terminal residue" evidence="2">
    <location>
        <position position="1"/>
    </location>
</feature>
<reference evidence="2" key="1">
    <citation type="submission" date="2023-03" db="EMBL/GenBank/DDBJ databases">
        <title>Massive genome expansion in bonnet fungi (Mycena s.s.) driven by repeated elements and novel gene families across ecological guilds.</title>
        <authorList>
            <consortium name="Lawrence Berkeley National Laboratory"/>
            <person name="Harder C.B."/>
            <person name="Miyauchi S."/>
            <person name="Viragh M."/>
            <person name="Kuo A."/>
            <person name="Thoen E."/>
            <person name="Andreopoulos B."/>
            <person name="Lu D."/>
            <person name="Skrede I."/>
            <person name="Drula E."/>
            <person name="Henrissat B."/>
            <person name="Morin E."/>
            <person name="Kohler A."/>
            <person name="Barry K."/>
            <person name="LaButti K."/>
            <person name="Morin E."/>
            <person name="Salamov A."/>
            <person name="Lipzen A."/>
            <person name="Mereny Z."/>
            <person name="Hegedus B."/>
            <person name="Baldrian P."/>
            <person name="Stursova M."/>
            <person name="Weitz H."/>
            <person name="Taylor A."/>
            <person name="Grigoriev I.V."/>
            <person name="Nagy L.G."/>
            <person name="Martin F."/>
            <person name="Kauserud H."/>
        </authorList>
    </citation>
    <scope>NUCLEOTIDE SEQUENCE</scope>
    <source>
        <strain evidence="2">9144</strain>
    </source>
</reference>
<feature type="region of interest" description="Disordered" evidence="1">
    <location>
        <begin position="94"/>
        <end position="114"/>
    </location>
</feature>
<proteinExistence type="predicted"/>
<keyword evidence="3" id="KW-1185">Reference proteome</keyword>
<evidence type="ECO:0000313" key="2">
    <source>
        <dbReference type="EMBL" id="KAJ7208378.1"/>
    </source>
</evidence>
<accession>A0AAD6VC71</accession>
<organism evidence="2 3">
    <name type="scientific">Mycena pura</name>
    <dbReference type="NCBI Taxonomy" id="153505"/>
    <lineage>
        <taxon>Eukaryota</taxon>
        <taxon>Fungi</taxon>
        <taxon>Dikarya</taxon>
        <taxon>Basidiomycota</taxon>
        <taxon>Agaricomycotina</taxon>
        <taxon>Agaricomycetes</taxon>
        <taxon>Agaricomycetidae</taxon>
        <taxon>Agaricales</taxon>
        <taxon>Marasmiineae</taxon>
        <taxon>Mycenaceae</taxon>
        <taxon>Mycena</taxon>
    </lineage>
</organism>
<name>A0AAD6VC71_9AGAR</name>
<dbReference type="AlphaFoldDB" id="A0AAD6VC71"/>
<sequence length="228" mass="25065">ILAMHPEWDTRARRLKLPAMTRDSTSLGERIDHIMPPSWRGDTGVEHVSLLGCWNRGRRMIEDEWPSLKTYFQALSSAHGITILSPLGELLVTKPLDPDDTEGDLDEPAPRGSEALPTELEDAAAEESLINSATSSFSSVIAVHNSDQPMKKVKVLSLMQKPRYTAGSTDRLKRVADITRYTTQTAEVMGPTDDDSPYILVTEPAATLVRCEGKLFVAVGDVTGIHID</sequence>
<protein>
    <submittedName>
        <fullName evidence="2">Uncharacterized protein</fullName>
    </submittedName>
</protein>
<dbReference type="Proteomes" id="UP001219525">
    <property type="component" value="Unassembled WGS sequence"/>
</dbReference>